<feature type="transmembrane region" description="Helical" evidence="8">
    <location>
        <begin position="192"/>
        <end position="210"/>
    </location>
</feature>
<dbReference type="PANTHER" id="PTHR23051:SF0">
    <property type="entry name" value="SOLUTE CARRIER FAMILY 35 MEMBER F5"/>
    <property type="match status" value="1"/>
</dbReference>
<sequence>MSHLLRLSRPAWLTPRYLVGLLCLLGVICLWVGASLLVQNIFVDVGYSKPMFVTYLSTALFSVHWLLMGIEHVYRRLRSKYFPASVDQHPPLLDDSDAPLLADDAHLPGRSSDSDSEPEHSPLVVPAASTNLSEIDDSMPEPKALPPDATAAVPPKLTMRETAHLAILFCLLWFGANYTANASLAYTSVSSSMIFSTTSGMWTLLFGALARVDFLSIGKFSSVLAVLGGVVMVALTDASGDTSGSGSSGSGAPLPPNPLLGDLLALGGAILYGLYIVLLKLRIGHEERMNSQLFFAFVGLFNVLLLWPLLLIAHYTGLEPFELPPTSLVFWALILNGLLGTVASDFLWLRAMLMTSPVIVTLGLSLTIPGALLAEALIAAFGGSGVSIPDSWVYWMGVVLVMIGFVAVNASSILGAKYDPTAGAAPAPAKAASPPAARVTPAAEEAAPRQMQGQAPAISEAPSVVTAQFVLLAPVAEVVRRLLPSKPHTG</sequence>
<keyword evidence="10" id="KW-1185">Reference proteome</keyword>
<keyword evidence="6 8" id="KW-0472">Membrane</keyword>
<feature type="transmembrane region" description="Helical" evidence="8">
    <location>
        <begin position="165"/>
        <end position="186"/>
    </location>
</feature>
<feature type="transmembrane region" description="Helical" evidence="8">
    <location>
        <begin position="222"/>
        <end position="239"/>
    </location>
</feature>
<reference evidence="9" key="1">
    <citation type="submission" date="2013-04" db="EMBL/GenBank/DDBJ databases">
        <title>The Genome Sequence of Fonticula alba ATCC 38817.</title>
        <authorList>
            <consortium name="The Broad Institute Genomics Platform"/>
            <person name="Russ C."/>
            <person name="Cuomo C."/>
            <person name="Burger G."/>
            <person name="Gray M.W."/>
            <person name="Holland P.W.H."/>
            <person name="King N."/>
            <person name="Lang F.B.F."/>
            <person name="Roger A.J."/>
            <person name="Ruiz-Trillo I."/>
            <person name="Brown M."/>
            <person name="Walker B."/>
            <person name="Young S."/>
            <person name="Zeng Q."/>
            <person name="Gargeya S."/>
            <person name="Fitzgerald M."/>
            <person name="Haas B."/>
            <person name="Abouelleil A."/>
            <person name="Allen A.W."/>
            <person name="Alvarado L."/>
            <person name="Arachchi H.M."/>
            <person name="Berlin A.M."/>
            <person name="Chapman S.B."/>
            <person name="Gainer-Dewar J."/>
            <person name="Goldberg J."/>
            <person name="Griggs A."/>
            <person name="Gujja S."/>
            <person name="Hansen M."/>
            <person name="Howarth C."/>
            <person name="Imamovic A."/>
            <person name="Ireland A."/>
            <person name="Larimer J."/>
            <person name="McCowan C."/>
            <person name="Murphy C."/>
            <person name="Pearson M."/>
            <person name="Poon T.W."/>
            <person name="Priest M."/>
            <person name="Roberts A."/>
            <person name="Saif S."/>
            <person name="Shea T."/>
            <person name="Sisk P."/>
            <person name="Sykes S."/>
            <person name="Wortman J."/>
            <person name="Nusbaum C."/>
            <person name="Birren B."/>
        </authorList>
    </citation>
    <scope>NUCLEOTIDE SEQUENCE [LARGE SCALE GENOMIC DNA]</scope>
    <source>
        <strain evidence="9">ATCC 38817</strain>
    </source>
</reference>
<dbReference type="eggNOG" id="KOG2765">
    <property type="taxonomic scope" value="Eukaryota"/>
</dbReference>
<evidence type="ECO:0008006" key="11">
    <source>
        <dbReference type="Google" id="ProtNLM"/>
    </source>
</evidence>
<proteinExistence type="inferred from homology"/>
<dbReference type="Pfam" id="PF06027">
    <property type="entry name" value="SLC35F"/>
    <property type="match status" value="1"/>
</dbReference>
<evidence type="ECO:0000256" key="3">
    <source>
        <dbReference type="ARBA" id="ARBA00022448"/>
    </source>
</evidence>
<feature type="transmembrane region" description="Helical" evidence="8">
    <location>
        <begin position="328"/>
        <end position="349"/>
    </location>
</feature>
<dbReference type="InterPro" id="IPR037185">
    <property type="entry name" value="EmrE-like"/>
</dbReference>
<dbReference type="STRING" id="691883.A0A058ZB07"/>
<dbReference type="InterPro" id="IPR009262">
    <property type="entry name" value="SLC35_F1/F2/F6"/>
</dbReference>
<dbReference type="PANTHER" id="PTHR23051">
    <property type="entry name" value="SOLUTE CARRIER FAMILY 35, MEMBER F5"/>
    <property type="match status" value="1"/>
</dbReference>
<evidence type="ECO:0000256" key="8">
    <source>
        <dbReference type="SAM" id="Phobius"/>
    </source>
</evidence>
<evidence type="ECO:0000256" key="7">
    <source>
        <dbReference type="SAM" id="MobiDB-lite"/>
    </source>
</evidence>
<gene>
    <name evidence="9" type="ORF">H696_02965</name>
</gene>
<keyword evidence="4 8" id="KW-0812">Transmembrane</keyword>
<evidence type="ECO:0000256" key="6">
    <source>
        <dbReference type="ARBA" id="ARBA00023136"/>
    </source>
</evidence>
<feature type="transmembrane region" description="Helical" evidence="8">
    <location>
        <begin position="259"/>
        <end position="281"/>
    </location>
</feature>
<evidence type="ECO:0000256" key="4">
    <source>
        <dbReference type="ARBA" id="ARBA00022692"/>
    </source>
</evidence>
<keyword evidence="3" id="KW-0813">Transport</keyword>
<organism evidence="9">
    <name type="scientific">Fonticula alba</name>
    <name type="common">Slime mold</name>
    <dbReference type="NCBI Taxonomy" id="691883"/>
    <lineage>
        <taxon>Eukaryota</taxon>
        <taxon>Rotosphaerida</taxon>
        <taxon>Fonticulaceae</taxon>
        <taxon>Fonticula</taxon>
    </lineage>
</organism>
<feature type="transmembrane region" description="Helical" evidence="8">
    <location>
        <begin position="358"/>
        <end position="380"/>
    </location>
</feature>
<feature type="transmembrane region" description="Helical" evidence="8">
    <location>
        <begin position="54"/>
        <end position="74"/>
    </location>
</feature>
<feature type="transmembrane region" description="Helical" evidence="8">
    <location>
        <begin position="392"/>
        <end position="410"/>
    </location>
</feature>
<accession>A0A058ZB07</accession>
<dbReference type="SUPFAM" id="SSF103481">
    <property type="entry name" value="Multidrug resistance efflux transporter EmrE"/>
    <property type="match status" value="1"/>
</dbReference>
<dbReference type="GeneID" id="20527690"/>
<dbReference type="Proteomes" id="UP000030693">
    <property type="component" value="Unassembled WGS sequence"/>
</dbReference>
<comment type="similarity">
    <text evidence="2">Belongs to the SLC35F solute transporter family.</text>
</comment>
<dbReference type="AlphaFoldDB" id="A0A058ZB07"/>
<dbReference type="GO" id="GO:0016020">
    <property type="term" value="C:membrane"/>
    <property type="evidence" value="ECO:0007669"/>
    <property type="project" value="UniProtKB-SubCell"/>
</dbReference>
<dbReference type="RefSeq" id="XP_009495123.1">
    <property type="nucleotide sequence ID" value="XM_009496848.1"/>
</dbReference>
<name>A0A058ZB07_FONAL</name>
<dbReference type="EMBL" id="KB932204">
    <property type="protein sequence ID" value="KCV70607.1"/>
    <property type="molecule type" value="Genomic_DNA"/>
</dbReference>
<feature type="region of interest" description="Disordered" evidence="7">
    <location>
        <begin position="429"/>
        <end position="453"/>
    </location>
</feature>
<keyword evidence="5 8" id="KW-1133">Transmembrane helix</keyword>
<feature type="transmembrane region" description="Helical" evidence="8">
    <location>
        <begin position="21"/>
        <end position="42"/>
    </location>
</feature>
<evidence type="ECO:0000256" key="2">
    <source>
        <dbReference type="ARBA" id="ARBA00007863"/>
    </source>
</evidence>
<evidence type="ECO:0000256" key="1">
    <source>
        <dbReference type="ARBA" id="ARBA00004141"/>
    </source>
</evidence>
<protein>
    <recommendedName>
        <fullName evidence="11">EamA domain-containing protein</fullName>
    </recommendedName>
</protein>
<dbReference type="OrthoDB" id="1436450at2759"/>
<comment type="subcellular location">
    <subcellularLocation>
        <location evidence="1">Membrane</location>
        <topology evidence="1">Multi-pass membrane protein</topology>
    </subcellularLocation>
</comment>
<feature type="region of interest" description="Disordered" evidence="7">
    <location>
        <begin position="104"/>
        <end position="123"/>
    </location>
</feature>
<evidence type="ECO:0000256" key="5">
    <source>
        <dbReference type="ARBA" id="ARBA00022989"/>
    </source>
</evidence>
<feature type="transmembrane region" description="Helical" evidence="8">
    <location>
        <begin position="293"/>
        <end position="316"/>
    </location>
</feature>
<dbReference type="OMA" id="FWCKALI"/>
<dbReference type="GO" id="GO:0022857">
    <property type="term" value="F:transmembrane transporter activity"/>
    <property type="evidence" value="ECO:0007669"/>
    <property type="project" value="InterPro"/>
</dbReference>
<evidence type="ECO:0000313" key="9">
    <source>
        <dbReference type="EMBL" id="KCV70607.1"/>
    </source>
</evidence>
<evidence type="ECO:0000313" key="10">
    <source>
        <dbReference type="Proteomes" id="UP000030693"/>
    </source>
</evidence>
<feature type="compositionally biased region" description="Low complexity" evidence="7">
    <location>
        <begin position="429"/>
        <end position="449"/>
    </location>
</feature>